<dbReference type="eggNOG" id="COG3882">
    <property type="taxonomic scope" value="Bacteria"/>
</dbReference>
<gene>
    <name evidence="1" type="ordered locus">Palpr_0843</name>
</gene>
<sequence length="628" mass="71928">MDINKIKLVIWDLDNTFWSGSIKEGGIQLIPKNIELIKSLTHSGIVNSICSKNTYEVVADKLNEIEMFDYFVFPSIDWTSKGHRMNDLIKDMSLRAENVLFIDDEVTNMEEAKHYAPGIMTASPDEIEELIELVATLEKKDLNHNRLNQYKLLEQKRAEKKEYNSNEDFLYACNVKLNIVEDCMPEIGRIHELLSRSNQLNYTKKRISEAELKALLENPDASCAYITVNDKFGDYGIVGFYALIANKLEHYLFSCRVMGLGAEQFVYSTLNYPALEVTGEVVSPLTKAPAPAWINNNSIQNLNKAVQAANPVPNGEKFLFKSPCDFSQTIAYLTNDNLFRCEFDYVGAARNNVIAGHNHSVFLSQLKDYSPAEKQEILRDCIFYDEEMFNGTIYTEKYDIVFLSTFNDAFAGIYQKKNSNIQVTAGSYLYPLTDQNFWPGLISGTLYSASNTFTEEYLKEFSEKYEFKGKTTPEDYCKRISKILNDLDKETILCLILGVEFPCEKNTEPFYVDRHLAHIELNEAIRKLAKNNKRLKLLDMNELVKSQNDLTVNLNEFPSRINYDLSKKVISIINESVQVEIGSRSSLLVHFDVLLNNAKQLVRNIIPKESGLYAGMKNMYFILSRKRL</sequence>
<keyword evidence="2" id="KW-1185">Reference proteome</keyword>
<dbReference type="AlphaFoldDB" id="E4T2Q1"/>
<dbReference type="InterPro" id="IPR023214">
    <property type="entry name" value="HAD_sf"/>
</dbReference>
<evidence type="ECO:0000313" key="1">
    <source>
        <dbReference type="EMBL" id="ADQ78995.1"/>
    </source>
</evidence>
<dbReference type="RefSeq" id="WP_013444364.1">
    <property type="nucleotide sequence ID" value="NC_014734.1"/>
</dbReference>
<dbReference type="SUPFAM" id="SSF56784">
    <property type="entry name" value="HAD-like"/>
    <property type="match status" value="1"/>
</dbReference>
<dbReference type="Proteomes" id="UP000008718">
    <property type="component" value="Chromosome"/>
</dbReference>
<organism evidence="1 2">
    <name type="scientific">Paludibacter propionicigenes (strain DSM 17365 / JCM 13257 / WB4)</name>
    <dbReference type="NCBI Taxonomy" id="694427"/>
    <lineage>
        <taxon>Bacteria</taxon>
        <taxon>Pseudomonadati</taxon>
        <taxon>Bacteroidota</taxon>
        <taxon>Bacteroidia</taxon>
        <taxon>Bacteroidales</taxon>
        <taxon>Paludibacteraceae</taxon>
        <taxon>Paludibacter</taxon>
    </lineage>
</organism>
<dbReference type="InterPro" id="IPR036412">
    <property type="entry name" value="HAD-like_sf"/>
</dbReference>
<dbReference type="OrthoDB" id="323926at2"/>
<evidence type="ECO:0000313" key="2">
    <source>
        <dbReference type="Proteomes" id="UP000008718"/>
    </source>
</evidence>
<reference key="1">
    <citation type="submission" date="2010-11" db="EMBL/GenBank/DDBJ databases">
        <title>The complete genome of Paludibacter propionicigenes DSM 17365.</title>
        <authorList>
            <consortium name="US DOE Joint Genome Institute (JGI-PGF)"/>
            <person name="Lucas S."/>
            <person name="Copeland A."/>
            <person name="Lapidus A."/>
            <person name="Bruce D."/>
            <person name="Goodwin L."/>
            <person name="Pitluck S."/>
            <person name="Kyrpides N."/>
            <person name="Mavromatis K."/>
            <person name="Ivanova N."/>
            <person name="Munk A.C."/>
            <person name="Brettin T."/>
            <person name="Detter J.C."/>
            <person name="Han C."/>
            <person name="Tapia R."/>
            <person name="Land M."/>
            <person name="Hauser L."/>
            <person name="Markowitz V."/>
            <person name="Cheng J.-F."/>
            <person name="Hugenholtz P."/>
            <person name="Woyke T."/>
            <person name="Wu D."/>
            <person name="Gronow S."/>
            <person name="Wellnitz S."/>
            <person name="Brambilla E."/>
            <person name="Klenk H.-P."/>
            <person name="Eisen J.A."/>
        </authorList>
    </citation>
    <scope>NUCLEOTIDE SEQUENCE</scope>
    <source>
        <strain>WB4</strain>
    </source>
</reference>
<dbReference type="Gene3D" id="3.40.50.1000">
    <property type="entry name" value="HAD superfamily/HAD-like"/>
    <property type="match status" value="1"/>
</dbReference>
<dbReference type="EMBL" id="CP002345">
    <property type="protein sequence ID" value="ADQ78995.1"/>
    <property type="molecule type" value="Genomic_DNA"/>
</dbReference>
<dbReference type="KEGG" id="ppn:Palpr_0843"/>
<dbReference type="NCBIfam" id="TIGR01681">
    <property type="entry name" value="HAD-SF-IIIC"/>
    <property type="match status" value="1"/>
</dbReference>
<accession>E4T2Q1</accession>
<protein>
    <submittedName>
        <fullName evidence="1">HAD-superfamily phosphatase, subfamily IIIC</fullName>
    </submittedName>
</protein>
<dbReference type="InterPro" id="IPR010033">
    <property type="entry name" value="HAD_SF_ppase_IIIC"/>
</dbReference>
<proteinExistence type="predicted"/>
<dbReference type="HOGENOM" id="CLU_022703_0_0_10"/>
<name>E4T2Q1_PALPW</name>
<reference evidence="1 2" key="2">
    <citation type="journal article" date="2011" name="Stand. Genomic Sci.">
        <title>Complete genome sequence of Paludibacter propionicigenes type strain (WB4).</title>
        <authorList>
            <person name="Gronow S."/>
            <person name="Munk C."/>
            <person name="Lapidus A."/>
            <person name="Nolan M."/>
            <person name="Lucas S."/>
            <person name="Hammon N."/>
            <person name="Deshpande S."/>
            <person name="Cheng J.F."/>
            <person name="Tapia R."/>
            <person name="Han C."/>
            <person name="Goodwin L."/>
            <person name="Pitluck S."/>
            <person name="Liolios K."/>
            <person name="Ivanova N."/>
            <person name="Mavromatis K."/>
            <person name="Mikhailova N."/>
            <person name="Pati A."/>
            <person name="Chen A."/>
            <person name="Palaniappan K."/>
            <person name="Land M."/>
            <person name="Hauser L."/>
            <person name="Chang Y.J."/>
            <person name="Jeffries C.D."/>
            <person name="Brambilla E."/>
            <person name="Rohde M."/>
            <person name="Goker M."/>
            <person name="Detter J.C."/>
            <person name="Woyke T."/>
            <person name="Bristow J."/>
            <person name="Eisen J.A."/>
            <person name="Markowitz V."/>
            <person name="Hugenholtz P."/>
            <person name="Kyrpides N.C."/>
            <person name="Klenk H.P."/>
        </authorList>
    </citation>
    <scope>NUCLEOTIDE SEQUENCE [LARGE SCALE GENOMIC DNA]</scope>
    <source>
        <strain evidence="2">DSM 17365 / JCM 13257 / WB4</strain>
    </source>
</reference>